<protein>
    <submittedName>
        <fullName evidence="3">Uncharacterized protein</fullName>
    </submittedName>
</protein>
<feature type="transmembrane region" description="Helical" evidence="1">
    <location>
        <begin position="367"/>
        <end position="391"/>
    </location>
</feature>
<proteinExistence type="predicted"/>
<evidence type="ECO:0000256" key="1">
    <source>
        <dbReference type="SAM" id="Phobius"/>
    </source>
</evidence>
<accession>A0A5D4KDG6</accession>
<feature type="signal peptide" evidence="2">
    <location>
        <begin position="1"/>
        <end position="23"/>
    </location>
</feature>
<dbReference type="RefSeq" id="WP_148947700.1">
    <property type="nucleotide sequence ID" value="NZ_VTEH01000013.1"/>
</dbReference>
<gene>
    <name evidence="3" type="ORF">FZC79_15480</name>
</gene>
<dbReference type="AlphaFoldDB" id="A0A5D4KDG6"/>
<sequence length="813" mass="89626">MKQYIGKILAVVLLLLGLMPWMAVETAAQGTLTIDTEPGIKGKVKNGSAFPVTVTITNDGEDISGDLVVSTSPHYHAYGNVVIPVEIAAGTEQKIQFSVPGFNDYMGGAMNPNGKKEKRIRFYEGGWKDGKQIKLTGDTSLTPNLVPEMKPVLGVLSDNPDQMNVLKLTSYQGEAPEVLPLTAETMPEDSLGLNMFDAVIIHNFSIDGLSERKQSALKQWVELGGRMIIGSSPDLQQKMGALETLVPMKITGEEKLKDLSFLKGFSDKPLSMEEMTVMTGEIQPGADTVIEEGGKVLAIEKGFGTGEVTQLTYSLAEEPLASWEGNSGWWNRILTATLDTSFKHPMSYYDQAENILRTTTELFASSFLPVSVITLLFALYIIIIVPVLYFILKKKDKREWGWWIIPSIAVLTSLGIFITGAADRTGGENLNKVAVVSVNEKGMGSGFHFASMLSSGGGDYTMEFGKESLNPVPFNQRYVEETNFSDYPMIQNSVDGSKVTFQEVEYWSVRSAMNQFTSLETGRIEGELKAGNDFLSGTVTNNMKHDLHDVFVLAGGSAYKIGSLAKGEEKNVEVEMKSSTLLSSPNSIAAGRAFPGAQNMMYGPGPGPQTKPGDDWKMFNLLNYALQEKIYNYSLKKPLIVGYSDESLIELTINGKSAEEESLNLFLQPFDIESNNTGTFKLKQEQMEPQVSVVEGMIHHQDFMEGNYYIDAAPGTYDLSFQLPDSVVDKKVTYTKMLLSFRDIETTDGLSLVNAKTRETEELESGVRQIKIEEDVQRYIDKDGKLTIRIEKRGQNNPQLPVPGVTIEGEFVQ</sequence>
<comment type="caution">
    <text evidence="3">The sequence shown here is derived from an EMBL/GenBank/DDBJ whole genome shotgun (WGS) entry which is preliminary data.</text>
</comment>
<evidence type="ECO:0000313" key="3">
    <source>
        <dbReference type="EMBL" id="TYR74213.1"/>
    </source>
</evidence>
<dbReference type="Proteomes" id="UP000323317">
    <property type="component" value="Unassembled WGS sequence"/>
</dbReference>
<dbReference type="SUPFAM" id="SSF52317">
    <property type="entry name" value="Class I glutamine amidotransferase-like"/>
    <property type="match status" value="1"/>
</dbReference>
<feature type="chain" id="PRO_5039451379" evidence="2">
    <location>
        <begin position="24"/>
        <end position="813"/>
    </location>
</feature>
<name>A0A5D4KDG6_9BACI</name>
<keyword evidence="1" id="KW-1133">Transmembrane helix</keyword>
<reference evidence="3 4" key="1">
    <citation type="submission" date="2019-08" db="EMBL/GenBank/DDBJ databases">
        <title>Bacillus genomes from the desert of Cuatro Cienegas, Coahuila.</title>
        <authorList>
            <person name="Olmedo-Alvarez G."/>
        </authorList>
    </citation>
    <scope>NUCLEOTIDE SEQUENCE [LARGE SCALE GENOMIC DNA]</scope>
    <source>
        <strain evidence="3 4">CH40_1T</strain>
    </source>
</reference>
<organism evidence="3 4">
    <name type="scientific">Rossellomorea vietnamensis</name>
    <dbReference type="NCBI Taxonomy" id="218284"/>
    <lineage>
        <taxon>Bacteria</taxon>
        <taxon>Bacillati</taxon>
        <taxon>Bacillota</taxon>
        <taxon>Bacilli</taxon>
        <taxon>Bacillales</taxon>
        <taxon>Bacillaceae</taxon>
        <taxon>Rossellomorea</taxon>
    </lineage>
</organism>
<keyword evidence="2" id="KW-0732">Signal</keyword>
<feature type="transmembrane region" description="Helical" evidence="1">
    <location>
        <begin position="403"/>
        <end position="422"/>
    </location>
</feature>
<dbReference type="EMBL" id="VTEH01000013">
    <property type="protein sequence ID" value="TYR74213.1"/>
    <property type="molecule type" value="Genomic_DNA"/>
</dbReference>
<evidence type="ECO:0000313" key="4">
    <source>
        <dbReference type="Proteomes" id="UP000323317"/>
    </source>
</evidence>
<evidence type="ECO:0000256" key="2">
    <source>
        <dbReference type="SAM" id="SignalP"/>
    </source>
</evidence>
<keyword evidence="1" id="KW-0472">Membrane</keyword>
<keyword evidence="1" id="KW-0812">Transmembrane</keyword>
<dbReference type="Gene3D" id="3.40.50.880">
    <property type="match status" value="1"/>
</dbReference>
<dbReference type="InterPro" id="IPR029062">
    <property type="entry name" value="Class_I_gatase-like"/>
</dbReference>